<dbReference type="EMBL" id="BEGY01000031">
    <property type="protein sequence ID" value="GAX78280.1"/>
    <property type="molecule type" value="Genomic_DNA"/>
</dbReference>
<dbReference type="OrthoDB" id="545151at2759"/>
<protein>
    <submittedName>
        <fullName evidence="1">Uncharacterized protein</fullName>
    </submittedName>
</protein>
<organism evidence="1 2">
    <name type="scientific">Chlamydomonas eustigma</name>
    <dbReference type="NCBI Taxonomy" id="1157962"/>
    <lineage>
        <taxon>Eukaryota</taxon>
        <taxon>Viridiplantae</taxon>
        <taxon>Chlorophyta</taxon>
        <taxon>core chlorophytes</taxon>
        <taxon>Chlorophyceae</taxon>
        <taxon>CS clade</taxon>
        <taxon>Chlamydomonadales</taxon>
        <taxon>Chlamydomonadaceae</taxon>
        <taxon>Chlamydomonas</taxon>
    </lineage>
</organism>
<keyword evidence="2" id="KW-1185">Reference proteome</keyword>
<evidence type="ECO:0000313" key="1">
    <source>
        <dbReference type="EMBL" id="GAX78280.1"/>
    </source>
</evidence>
<proteinExistence type="predicted"/>
<comment type="caution">
    <text evidence="1">The sequence shown here is derived from an EMBL/GenBank/DDBJ whole genome shotgun (WGS) entry which is preliminary data.</text>
</comment>
<evidence type="ECO:0000313" key="2">
    <source>
        <dbReference type="Proteomes" id="UP000232323"/>
    </source>
</evidence>
<dbReference type="Proteomes" id="UP000232323">
    <property type="component" value="Unassembled WGS sequence"/>
</dbReference>
<reference evidence="1 2" key="1">
    <citation type="submission" date="2017-08" db="EMBL/GenBank/DDBJ databases">
        <title>Acidophilic green algal genome provides insights into adaptation to an acidic environment.</title>
        <authorList>
            <person name="Hirooka S."/>
            <person name="Hirose Y."/>
            <person name="Kanesaki Y."/>
            <person name="Higuchi S."/>
            <person name="Fujiwara T."/>
            <person name="Onuma R."/>
            <person name="Era A."/>
            <person name="Ohbayashi R."/>
            <person name="Uzuka A."/>
            <person name="Nozaki H."/>
            <person name="Yoshikawa H."/>
            <person name="Miyagishima S.Y."/>
        </authorList>
    </citation>
    <scope>NUCLEOTIDE SEQUENCE [LARGE SCALE GENOMIC DNA]</scope>
    <source>
        <strain evidence="1 2">NIES-2499</strain>
    </source>
</reference>
<name>A0A250X680_9CHLO</name>
<dbReference type="AlphaFoldDB" id="A0A250X680"/>
<gene>
    <name evidence="1" type="ORF">CEUSTIGMA_g5722.t1</name>
</gene>
<sequence>MFLTCTVSRMPCMKNVSKHRSIKIKCEAAEPQSNTASSWVFQAQPPRGNHYTLLDVRDAVETCSAIKSADEKEQCYLNFGLDSHAVEEYYDPVMKMEEAVQERSNEQNDILAQKMVKVGGFLLVLMFGARLI</sequence>
<accession>A0A250X680</accession>